<evidence type="ECO:0000313" key="3">
    <source>
        <dbReference type="EMBL" id="HAE1515711.1"/>
    </source>
</evidence>
<evidence type="ECO:0000313" key="1">
    <source>
        <dbReference type="EMBL" id="EBV2398315.1"/>
    </source>
</evidence>
<organism evidence="2">
    <name type="scientific">Salmonella enterica subsp. enterica serovar Havana</name>
    <dbReference type="NCBI Taxonomy" id="179997"/>
    <lineage>
        <taxon>Bacteria</taxon>
        <taxon>Pseudomonadati</taxon>
        <taxon>Pseudomonadota</taxon>
        <taxon>Gammaproteobacteria</taxon>
        <taxon>Enterobacterales</taxon>
        <taxon>Enterobacteriaceae</taxon>
        <taxon>Salmonella</taxon>
    </lineage>
</organism>
<reference evidence="1" key="2">
    <citation type="submission" date="2018-06" db="EMBL/GenBank/DDBJ databases">
        <authorList>
            <person name="Ashton P.M."/>
            <person name="Dallman T."/>
            <person name="Nair S."/>
            <person name="De Pinna E."/>
            <person name="Peters T."/>
            <person name="Grant K."/>
        </authorList>
    </citation>
    <scope>NUCLEOTIDE SEQUENCE</scope>
    <source>
        <strain evidence="1">288881</strain>
    </source>
</reference>
<dbReference type="EMBL" id="AAHEPM010000022">
    <property type="protein sequence ID" value="EBV2398315.1"/>
    <property type="molecule type" value="Genomic_DNA"/>
</dbReference>
<reference evidence="2" key="3">
    <citation type="submission" date="2019-01" db="EMBL/GenBank/DDBJ databases">
        <authorList>
            <consortium name="GenomeTrakr network: Whole genome sequencing for foodborne pathogen traceback"/>
        </authorList>
    </citation>
    <scope>NUCLEOTIDE SEQUENCE</scope>
    <source>
        <strain evidence="2">FSIS31901437</strain>
    </source>
</reference>
<gene>
    <name evidence="1" type="ORF">DN323_22415</name>
    <name evidence="2" type="ORF">EQ863_19475</name>
    <name evidence="3" type="ORF">G2992_18160</name>
</gene>
<reference evidence="3" key="1">
    <citation type="journal article" date="2018" name="Genome Biol.">
        <title>SKESA: strategic k-mer extension for scrupulous assemblies.</title>
        <authorList>
            <person name="Souvorov A."/>
            <person name="Agarwala R."/>
            <person name="Lipman D.J."/>
        </authorList>
    </citation>
    <scope>NUCLEOTIDE SEQUENCE</scope>
    <source>
        <strain evidence="3">Salmonella enterica</strain>
    </source>
</reference>
<protein>
    <submittedName>
        <fullName evidence="2">Uncharacterized protein</fullName>
    </submittedName>
</protein>
<dbReference type="AlphaFoldDB" id="A0A3V3U7F3"/>
<sequence>MPKTYCNEILLSPCRIIAPSHGDACINRINKKRSLRCRFHFSQRISQNDLLS</sequence>
<reference evidence="3" key="4">
    <citation type="submission" date="2019-10" db="EMBL/GenBank/DDBJ databases">
        <authorList>
            <consortium name="NCBI Pathogen Detection Project"/>
        </authorList>
    </citation>
    <scope>NUCLEOTIDE SEQUENCE</scope>
    <source>
        <strain evidence="3">Salmonella enterica</strain>
    </source>
</reference>
<proteinExistence type="predicted"/>
<dbReference type="EMBL" id="AAHVRM010000022">
    <property type="protein sequence ID" value="ECA8539259.1"/>
    <property type="molecule type" value="Genomic_DNA"/>
</dbReference>
<comment type="caution">
    <text evidence="2">The sequence shown here is derived from an EMBL/GenBank/DDBJ whole genome shotgun (WGS) entry which is preliminary data.</text>
</comment>
<accession>A0A3V3U7F3</accession>
<name>A0A3V3U7F3_SALET</name>
<dbReference type="EMBL" id="DAAQZM010000004">
    <property type="protein sequence ID" value="HAE1515711.1"/>
    <property type="molecule type" value="Genomic_DNA"/>
</dbReference>
<evidence type="ECO:0000313" key="2">
    <source>
        <dbReference type="EMBL" id="ECA8539259.1"/>
    </source>
</evidence>